<name>A0A3E5FP48_9FIRM</name>
<dbReference type="AlphaFoldDB" id="A0A3E5FP48"/>
<proteinExistence type="predicted"/>
<keyword evidence="1" id="KW-0472">Membrane</keyword>
<evidence type="ECO:0000313" key="2">
    <source>
        <dbReference type="EMBL" id="RGO08805.1"/>
    </source>
</evidence>
<evidence type="ECO:0000256" key="1">
    <source>
        <dbReference type="SAM" id="Phobius"/>
    </source>
</evidence>
<gene>
    <name evidence="2" type="ORF">DXB31_07815</name>
</gene>
<reference evidence="2 3" key="1">
    <citation type="submission" date="2018-08" db="EMBL/GenBank/DDBJ databases">
        <title>A genome reference for cultivated species of the human gut microbiota.</title>
        <authorList>
            <person name="Zou Y."/>
            <person name="Xue W."/>
            <person name="Luo G."/>
        </authorList>
    </citation>
    <scope>NUCLEOTIDE SEQUENCE [LARGE SCALE GENOMIC DNA]</scope>
    <source>
        <strain evidence="2 3">OM02-6</strain>
    </source>
</reference>
<keyword evidence="1" id="KW-0812">Transmembrane</keyword>
<protein>
    <submittedName>
        <fullName evidence="2">Uncharacterized protein</fullName>
    </submittedName>
</protein>
<dbReference type="EMBL" id="QSVF01000018">
    <property type="protein sequence ID" value="RGO08805.1"/>
    <property type="molecule type" value="Genomic_DNA"/>
</dbReference>
<comment type="caution">
    <text evidence="2">The sequence shown here is derived from an EMBL/GenBank/DDBJ whole genome shotgun (WGS) entry which is preliminary data.</text>
</comment>
<accession>A0A3E5FP48</accession>
<evidence type="ECO:0000313" key="3">
    <source>
        <dbReference type="Proteomes" id="UP000261087"/>
    </source>
</evidence>
<organism evidence="2 3">
    <name type="scientific">Thomasclavelia spiroformis</name>
    <dbReference type="NCBI Taxonomy" id="29348"/>
    <lineage>
        <taxon>Bacteria</taxon>
        <taxon>Bacillati</taxon>
        <taxon>Bacillota</taxon>
        <taxon>Erysipelotrichia</taxon>
        <taxon>Erysipelotrichales</taxon>
        <taxon>Coprobacillaceae</taxon>
        <taxon>Thomasclavelia</taxon>
    </lineage>
</organism>
<dbReference type="Proteomes" id="UP000261087">
    <property type="component" value="Unassembled WGS sequence"/>
</dbReference>
<keyword evidence="1" id="KW-1133">Transmembrane helix</keyword>
<sequence length="61" mass="7078">MLIKPLMLGVSITLALLSLTISLRFIIYPLWLNIKSKRKPVTNIDYQDKTIEIRINHKLVS</sequence>
<dbReference type="RefSeq" id="WP_117605063.1">
    <property type="nucleotide sequence ID" value="NZ_QSVF01000018.1"/>
</dbReference>
<feature type="transmembrane region" description="Helical" evidence="1">
    <location>
        <begin position="6"/>
        <end position="31"/>
    </location>
</feature>